<dbReference type="GO" id="GO:0036503">
    <property type="term" value="P:ERAD pathway"/>
    <property type="evidence" value="ECO:0007669"/>
    <property type="project" value="TreeGrafter"/>
</dbReference>
<feature type="compositionally biased region" description="Acidic residues" evidence="14">
    <location>
        <begin position="677"/>
        <end position="689"/>
    </location>
</feature>
<evidence type="ECO:0000256" key="7">
    <source>
        <dbReference type="ARBA" id="ARBA00022723"/>
    </source>
</evidence>
<keyword evidence="19" id="KW-1185">Reference proteome</keyword>
<dbReference type="Gene3D" id="3.30.40.10">
    <property type="entry name" value="Zinc/RING finger domain, C3HC4 (zinc finger)"/>
    <property type="match status" value="1"/>
</dbReference>
<dbReference type="SUPFAM" id="SSF57850">
    <property type="entry name" value="RING/U-box"/>
    <property type="match status" value="1"/>
</dbReference>
<dbReference type="PANTHER" id="PTHR13145:SF0">
    <property type="entry name" value="E3 UBIQUITIN-PROTEIN LIGASE MARCHF6"/>
    <property type="match status" value="1"/>
</dbReference>
<feature type="region of interest" description="Disordered" evidence="14">
    <location>
        <begin position="489"/>
        <end position="532"/>
    </location>
</feature>
<dbReference type="InterPro" id="IPR013083">
    <property type="entry name" value="Znf_RING/FYVE/PHD"/>
</dbReference>
<feature type="transmembrane region" description="Helical" evidence="15">
    <location>
        <begin position="111"/>
        <end position="130"/>
    </location>
</feature>
<comment type="catalytic activity">
    <reaction evidence="1">
        <text>S-ubiquitinyl-[E2 ubiquitin-conjugating enzyme]-L-cysteine + [acceptor protein]-L-lysine = [E2 ubiquitin-conjugating enzyme]-L-cysteine + N(6)-ubiquitinyl-[acceptor protein]-L-lysine.</text>
        <dbReference type="EC" id="2.3.2.27"/>
    </reaction>
</comment>
<feature type="transmembrane region" description="Helical" evidence="15">
    <location>
        <begin position="1496"/>
        <end position="1518"/>
    </location>
</feature>
<feature type="region of interest" description="Disordered" evidence="14">
    <location>
        <begin position="707"/>
        <end position="735"/>
    </location>
</feature>
<dbReference type="Pfam" id="PF12906">
    <property type="entry name" value="RINGv"/>
    <property type="match status" value="1"/>
</dbReference>
<evidence type="ECO:0000256" key="3">
    <source>
        <dbReference type="ARBA" id="ARBA00004906"/>
    </source>
</evidence>
<feature type="transmembrane region" description="Helical" evidence="15">
    <location>
        <begin position="85"/>
        <end position="105"/>
    </location>
</feature>
<evidence type="ECO:0000256" key="13">
    <source>
        <dbReference type="PROSITE-ProRule" id="PRU00175"/>
    </source>
</evidence>
<evidence type="ECO:0000256" key="5">
    <source>
        <dbReference type="ARBA" id="ARBA00022679"/>
    </source>
</evidence>
<evidence type="ECO:0000256" key="2">
    <source>
        <dbReference type="ARBA" id="ARBA00004141"/>
    </source>
</evidence>
<feature type="transmembrane region" description="Helical" evidence="15">
    <location>
        <begin position="1538"/>
        <end position="1556"/>
    </location>
</feature>
<dbReference type="EMBL" id="SGPL01000463">
    <property type="protein sequence ID" value="THH12440.1"/>
    <property type="molecule type" value="Genomic_DNA"/>
</dbReference>
<feature type="transmembrane region" description="Helical" evidence="15">
    <location>
        <begin position="1351"/>
        <end position="1371"/>
    </location>
</feature>
<evidence type="ECO:0000313" key="19">
    <source>
        <dbReference type="Proteomes" id="UP000310158"/>
    </source>
</evidence>
<reference evidence="18 19" key="1">
    <citation type="submission" date="2019-02" db="EMBL/GenBank/DDBJ databases">
        <title>Genome sequencing of the rare red list fungi Bondarzewia mesenterica.</title>
        <authorList>
            <person name="Buettner E."/>
            <person name="Kellner H."/>
        </authorList>
    </citation>
    <scope>NUCLEOTIDE SEQUENCE [LARGE SCALE GENOMIC DNA]</scope>
    <source>
        <strain evidence="18 19">DSM 108281</strain>
    </source>
</reference>
<dbReference type="PANTHER" id="PTHR13145">
    <property type="entry name" value="SSM4 PROTEIN"/>
    <property type="match status" value="1"/>
</dbReference>
<feature type="transmembrane region" description="Helical" evidence="15">
    <location>
        <begin position="1118"/>
        <end position="1140"/>
    </location>
</feature>
<keyword evidence="12 15" id="KW-0472">Membrane</keyword>
<dbReference type="PROSITE" id="PS51292">
    <property type="entry name" value="ZF_RING_CH"/>
    <property type="match status" value="1"/>
</dbReference>
<feature type="transmembrane region" description="Helical" evidence="15">
    <location>
        <begin position="187"/>
        <end position="207"/>
    </location>
</feature>
<keyword evidence="9" id="KW-0833">Ubl conjugation pathway</keyword>
<feature type="region of interest" description="Disordered" evidence="14">
    <location>
        <begin position="223"/>
        <end position="268"/>
    </location>
</feature>
<dbReference type="FunFam" id="3.30.40.10:FF:000287">
    <property type="entry name" value="RING finger membrane protein"/>
    <property type="match status" value="1"/>
</dbReference>
<evidence type="ECO:0000256" key="14">
    <source>
        <dbReference type="SAM" id="MobiDB-lite"/>
    </source>
</evidence>
<keyword evidence="7" id="KW-0479">Metal-binding</keyword>
<evidence type="ECO:0000256" key="10">
    <source>
        <dbReference type="ARBA" id="ARBA00022833"/>
    </source>
</evidence>
<feature type="transmembrane region" description="Helical" evidence="15">
    <location>
        <begin position="1405"/>
        <end position="1428"/>
    </location>
</feature>
<organism evidence="18 19">
    <name type="scientific">Bondarzewia mesenterica</name>
    <dbReference type="NCBI Taxonomy" id="1095465"/>
    <lineage>
        <taxon>Eukaryota</taxon>
        <taxon>Fungi</taxon>
        <taxon>Dikarya</taxon>
        <taxon>Basidiomycota</taxon>
        <taxon>Agaricomycotina</taxon>
        <taxon>Agaricomycetes</taxon>
        <taxon>Russulales</taxon>
        <taxon>Bondarzewiaceae</taxon>
        <taxon>Bondarzewia</taxon>
    </lineage>
</organism>
<dbReference type="Pfam" id="PF23113">
    <property type="entry name" value="MARCHF6_C"/>
    <property type="match status" value="1"/>
</dbReference>
<name>A0A4S4LQP8_9AGAM</name>
<feature type="compositionally biased region" description="Acidic residues" evidence="14">
    <location>
        <begin position="707"/>
        <end position="727"/>
    </location>
</feature>
<gene>
    <name evidence="18" type="ORF">EW146_g7700</name>
</gene>
<evidence type="ECO:0000256" key="8">
    <source>
        <dbReference type="ARBA" id="ARBA00022771"/>
    </source>
</evidence>
<feature type="region of interest" description="Disordered" evidence="14">
    <location>
        <begin position="643"/>
        <end position="693"/>
    </location>
</feature>
<proteinExistence type="predicted"/>
<keyword evidence="5" id="KW-0808">Transferase</keyword>
<evidence type="ECO:0000259" key="17">
    <source>
        <dbReference type="PROSITE" id="PS51292"/>
    </source>
</evidence>
<dbReference type="EC" id="2.3.2.27" evidence="4"/>
<feature type="transmembrane region" description="Helical" evidence="15">
    <location>
        <begin position="1160"/>
        <end position="1178"/>
    </location>
</feature>
<dbReference type="GO" id="GO:0005789">
    <property type="term" value="C:endoplasmic reticulum membrane"/>
    <property type="evidence" value="ECO:0007669"/>
    <property type="project" value="TreeGrafter"/>
</dbReference>
<feature type="compositionally biased region" description="Acidic residues" evidence="14">
    <location>
        <begin position="223"/>
        <end position="233"/>
    </location>
</feature>
<dbReference type="GO" id="GO:0008270">
    <property type="term" value="F:zinc ion binding"/>
    <property type="evidence" value="ECO:0007669"/>
    <property type="project" value="UniProtKB-KW"/>
</dbReference>
<feature type="domain" description="RING-CH-type" evidence="17">
    <location>
        <begin position="1"/>
        <end position="61"/>
    </location>
</feature>
<evidence type="ECO:0000313" key="18">
    <source>
        <dbReference type="EMBL" id="THH12440.1"/>
    </source>
</evidence>
<protein>
    <recommendedName>
        <fullName evidence="4">RING-type E3 ubiquitin transferase</fullName>
        <ecNumber evidence="4">2.3.2.27</ecNumber>
    </recommendedName>
</protein>
<dbReference type="InterPro" id="IPR011016">
    <property type="entry name" value="Znf_RING-CH"/>
</dbReference>
<feature type="transmembrane region" description="Helical" evidence="15">
    <location>
        <begin position="1310"/>
        <end position="1331"/>
    </location>
</feature>
<keyword evidence="10" id="KW-0862">Zinc</keyword>
<feature type="compositionally biased region" description="Basic and acidic residues" evidence="14">
    <location>
        <begin position="234"/>
        <end position="262"/>
    </location>
</feature>
<feature type="compositionally biased region" description="Polar residues" evidence="14">
    <location>
        <begin position="603"/>
        <end position="621"/>
    </location>
</feature>
<feature type="transmembrane region" description="Helical" evidence="15">
    <location>
        <begin position="1008"/>
        <end position="1040"/>
    </location>
</feature>
<feature type="domain" description="RING-type" evidence="16">
    <location>
        <begin position="8"/>
        <end position="55"/>
    </location>
</feature>
<dbReference type="PROSITE" id="PS50089">
    <property type="entry name" value="ZF_RING_2"/>
    <property type="match status" value="1"/>
</dbReference>
<dbReference type="InterPro" id="IPR056521">
    <property type="entry name" value="MARCHF6-like_C"/>
</dbReference>
<dbReference type="GO" id="GO:0061630">
    <property type="term" value="F:ubiquitin protein ligase activity"/>
    <property type="evidence" value="ECO:0007669"/>
    <property type="project" value="UniProtKB-EC"/>
</dbReference>
<evidence type="ECO:0000256" key="6">
    <source>
        <dbReference type="ARBA" id="ARBA00022692"/>
    </source>
</evidence>
<dbReference type="InterPro" id="IPR001841">
    <property type="entry name" value="Znf_RING"/>
</dbReference>
<dbReference type="SMART" id="SM00744">
    <property type="entry name" value="RINGv"/>
    <property type="match status" value="1"/>
</dbReference>
<comment type="subcellular location">
    <subcellularLocation>
        <location evidence="2">Membrane</location>
        <topology evidence="2">Multi-pass membrane protein</topology>
    </subcellularLocation>
</comment>
<evidence type="ECO:0000256" key="11">
    <source>
        <dbReference type="ARBA" id="ARBA00022989"/>
    </source>
</evidence>
<dbReference type="Proteomes" id="UP000310158">
    <property type="component" value="Unassembled WGS sequence"/>
</dbReference>
<comment type="caution">
    <text evidence="18">The sequence shown here is derived from an EMBL/GenBank/DDBJ whole genome shotgun (WGS) entry which is preliminary data.</text>
</comment>
<feature type="transmembrane region" description="Helical" evidence="15">
    <location>
        <begin position="966"/>
        <end position="987"/>
    </location>
</feature>
<feature type="transmembrane region" description="Helical" evidence="15">
    <location>
        <begin position="1060"/>
        <end position="1080"/>
    </location>
</feature>
<evidence type="ECO:0000256" key="1">
    <source>
        <dbReference type="ARBA" id="ARBA00000900"/>
    </source>
</evidence>
<accession>A0A4S4LQP8</accession>
<keyword evidence="11 15" id="KW-1133">Transmembrane helix</keyword>
<dbReference type="OrthoDB" id="264354at2759"/>
<comment type="pathway">
    <text evidence="3">Protein modification; protein ubiquitination.</text>
</comment>
<sequence length="1596" mass="180739">MQEELDTCRICSAPAEPDQPLFHPCKCSGTIRYIHQDCLTTWLTHSKKKTCDVCKHPYAFTKVYAQDMPRHIPVILLLQRFIQHALFAILFCLRAVVVALVWLAVLPWVTIWTWRMYFAIGNSTAWWISARARAAAPASMSFFYNLTARAHSSANTTVLPSPSSDEPRSSLTLIVTHPLLRTISKDIFTGQIIATLIVLAFIAVFLLREWISQNARPGVFEDGDLLAEGEEQEEREREVAREREQEQEREREREQEQERERQMQMQRVAPPEPIRLPQIERPMKNFAYAWKVDKKGKGKEKQVGDGVSRQWLPWPPEGRDPERLKSLLAQWAANATLQAFAEQAMSVSILRDYETCEMERLGIMNAFRLPSEDAASDRQYYLRGLKPLKPPPPVFDEGQQPFNDCERRHHLRRRLLYERLREEREAEGEEPIPFPDELVDVSLEPDRQSVSEVSRQLLARRSPDVVRAHTAFGGRGSYGRRWASSLEEEKVAEWPSSDPPRIPFQDDDALDDSQSSVSTGPSRPTVVHNAPTGDFTFAVPAQTTGKLFSMKPSPPLPYPIVATPAPPLAAFSPSPDSTSMTIPVPRRPPMLSATLPSPMTPPVGSSSQRNKEQTPLLSPSLATYRPPEELQETGYFDTSGEYARFFQDPPDDINESQTIDTDMGKDNTEEGPALPSESDEDEEEVEQVDEPGPGLRHIVWAQPEQMEEDADFREDVEDEADAEAEGEGEVRGEDGVLAAEVADDLDMNVEDDMEGALEAIGMRGPLYTVAQNAALMIFVLDTAIGLGVWLPYTLGKSTALLSLDPRRALHILHWPIRIMRVITDPITDSVLFLIGGVVLPTVFRITRKLFVVVLWPSLRWFLNQMHYVVADEYYDAAKSFCDQLREQPWELVSEYLAHSRLSSSQGTEPSMSLSSIIEDLLNSDYPIVQLLEPHFAAFGREVRITTENTKEVWTRFALGDGNAEKVFAVALGYAVVGIMLAFYLNVLTVGTVKSAGRAIRNAVRQQLLVIKVAAFIVVELVIFPLGCGINLDLCSIWLFPEASLQSRVSFFRYAPLTATFYHWVVGTMFMYQFAILLAGCRTVMRPGAMWFIKDPSDQNFHPIRDILERPALVQIRKLSVSAVMYGMVVACGVGTIGGIMRLSSTVLPLRWKPREPLSDVPVDLLFLHVVLPYTMRFFRPKKILRKVSLKVWKYLCARLRLTSYMFGERSPAEEFTTQQWTWLPSNKTDSQVADAVHPFDGSFRRVPASDNVAIPRDMRATAEVDVNGNPVDEESQRLINAQNAEAEKAKRNYKNDYTVVYIPPHFRYRIVIFILALWLIGSVFLATVITTPIQIGRNFFRMFTAREIHDGYSFLVGLYTLWGGWVIGYAVERMDRRRQRRGADEPRAQWPLYFAKRSFLWLAKVSYMFFFLGIVIPILIALVVELYISLPIRYTLKPDLVPRIRIVDMWAFGVVYAKIALRVQRLQPPNRLTAGILSIKQHGWTNPSPISATRQVIAPLMIGLSGMLVLPPLVALVFQRLLPSGINDDYLLMHVYPGLFAAAGATKMTMAITDILSSWSQSIRDKEFLVELRLRNFQQEKTDEDRKEGVGEVPAS</sequence>
<evidence type="ECO:0000256" key="15">
    <source>
        <dbReference type="SAM" id="Phobius"/>
    </source>
</evidence>
<dbReference type="CDD" id="cd16702">
    <property type="entry name" value="RING_CH-C4HC3_MARCH6"/>
    <property type="match status" value="1"/>
</dbReference>
<evidence type="ECO:0000259" key="16">
    <source>
        <dbReference type="PROSITE" id="PS50089"/>
    </source>
</evidence>
<feature type="region of interest" description="Disordered" evidence="14">
    <location>
        <begin position="572"/>
        <end position="622"/>
    </location>
</feature>
<evidence type="ECO:0000256" key="4">
    <source>
        <dbReference type="ARBA" id="ARBA00012483"/>
    </source>
</evidence>
<evidence type="ECO:0000256" key="9">
    <source>
        <dbReference type="ARBA" id="ARBA00022786"/>
    </source>
</evidence>
<evidence type="ECO:0000256" key="12">
    <source>
        <dbReference type="ARBA" id="ARBA00023136"/>
    </source>
</evidence>
<keyword evidence="8 13" id="KW-0863">Zinc-finger</keyword>
<keyword evidence="6 15" id="KW-0812">Transmembrane</keyword>